<keyword evidence="9 15" id="KW-0378">Hydrolase</keyword>
<keyword evidence="5" id="KW-0964">Secreted</keyword>
<organism evidence="18">
    <name type="scientific">Sporisorium scitamineum</name>
    <dbReference type="NCBI Taxonomy" id="49012"/>
    <lineage>
        <taxon>Eukaryota</taxon>
        <taxon>Fungi</taxon>
        <taxon>Dikarya</taxon>
        <taxon>Basidiomycota</taxon>
        <taxon>Ustilaginomycotina</taxon>
        <taxon>Ustilaginomycetes</taxon>
        <taxon>Ustilaginales</taxon>
        <taxon>Ustilaginaceae</taxon>
        <taxon>Sporisorium</taxon>
    </lineage>
</organism>
<evidence type="ECO:0000256" key="5">
    <source>
        <dbReference type="ARBA" id="ARBA00022525"/>
    </source>
</evidence>
<dbReference type="EMBL" id="LK056693">
    <property type="protein sequence ID" value="CDR88970.1"/>
    <property type="molecule type" value="Genomic_DNA"/>
</dbReference>
<keyword evidence="6 15" id="KW-0645">Protease</keyword>
<evidence type="ECO:0000256" key="2">
    <source>
        <dbReference type="ARBA" id="ARBA00002451"/>
    </source>
</evidence>
<evidence type="ECO:0000256" key="7">
    <source>
        <dbReference type="ARBA" id="ARBA00022723"/>
    </source>
</evidence>
<dbReference type="SUPFAM" id="SSF52743">
    <property type="entry name" value="Subtilisin-like"/>
    <property type="match status" value="1"/>
</dbReference>
<dbReference type="AlphaFoldDB" id="A0A127Z542"/>
<evidence type="ECO:0000256" key="16">
    <source>
        <dbReference type="SAM" id="SignalP"/>
    </source>
</evidence>
<keyword evidence="14" id="KW-0325">Glycoprotein</keyword>
<dbReference type="OrthoDB" id="409122at2759"/>
<comment type="function">
    <text evidence="2">Secreted tripeptidyl-peptidase which degrades proteins at acidic pHs and is involved in virulence.</text>
</comment>
<keyword evidence="7 15" id="KW-0479">Metal-binding</keyword>
<feature type="binding site" evidence="15">
    <location>
        <position position="593"/>
    </location>
    <ligand>
        <name>Ca(2+)</name>
        <dbReference type="ChEBI" id="CHEBI:29108"/>
    </ligand>
</feature>
<evidence type="ECO:0000256" key="4">
    <source>
        <dbReference type="ARBA" id="ARBA00012462"/>
    </source>
</evidence>
<dbReference type="GO" id="GO:0004252">
    <property type="term" value="F:serine-type endopeptidase activity"/>
    <property type="evidence" value="ECO:0007669"/>
    <property type="project" value="UniProtKB-UniRule"/>
</dbReference>
<dbReference type="GO" id="GO:0008240">
    <property type="term" value="F:tripeptidyl-peptidase activity"/>
    <property type="evidence" value="ECO:0007669"/>
    <property type="project" value="UniProtKB-EC"/>
</dbReference>
<dbReference type="EC" id="3.4.14.10" evidence="4"/>
<dbReference type="PROSITE" id="PS51695">
    <property type="entry name" value="SEDOLISIN"/>
    <property type="match status" value="1"/>
</dbReference>
<evidence type="ECO:0000256" key="13">
    <source>
        <dbReference type="ARBA" id="ARBA00023145"/>
    </source>
</evidence>
<dbReference type="PANTHER" id="PTHR14218">
    <property type="entry name" value="PROTEASE S8 TRIPEPTIDYL PEPTIDASE I CLN2"/>
    <property type="match status" value="1"/>
</dbReference>
<feature type="domain" description="Peptidase S53" evidence="17">
    <location>
        <begin position="231"/>
        <end position="615"/>
    </location>
</feature>
<name>A0A127Z542_9BASI</name>
<dbReference type="CDD" id="cd04056">
    <property type="entry name" value="Peptidases_S53"/>
    <property type="match status" value="1"/>
</dbReference>
<evidence type="ECO:0000256" key="12">
    <source>
        <dbReference type="ARBA" id="ARBA00023026"/>
    </source>
</evidence>
<dbReference type="GO" id="GO:0005576">
    <property type="term" value="C:extracellular region"/>
    <property type="evidence" value="ECO:0007669"/>
    <property type="project" value="UniProtKB-SubCell"/>
</dbReference>
<feature type="chain" id="PRO_5007281112" description="tripeptidyl-peptidase II" evidence="16">
    <location>
        <begin position="24"/>
        <end position="615"/>
    </location>
</feature>
<accession>A0A127Z542</accession>
<dbReference type="InterPro" id="IPR015366">
    <property type="entry name" value="S53_propep"/>
</dbReference>
<dbReference type="FunFam" id="3.40.50.200:FF:000015">
    <property type="entry name" value="Tripeptidyl peptidase A"/>
    <property type="match status" value="1"/>
</dbReference>
<keyword evidence="13" id="KW-0865">Zymogen</keyword>
<sequence>MKLVTIKALVAITSLALMADAAAVRRNKLVVKESVNVPADWVRRSDAADHEPVALRFALRQSDVSSLEKRLLQTSDPDHELYGRHLSADEVSAYLRPHKRTVEEVEMWLREEGVLIDEGLAARSPSKDTFTVHVPAWKARELLNADLGVYEYKRSGALAIRAAEYSVPEHVSELLDYVGPLTLFTAPRAHRSDIAGAHVLSEKLDNAALFAKEKIGDLSVDGTPAVCNTQAVTSLCLRTFYKTVNYVPKAAKKFHLGISGFLEEFANFNDFTGFLTQQRPEAAAAGYNFTVQSIAGGLNTQSDPGTEANLDVQTVGGISYPIPFTYYTTKGSPPFKPDVNTPTNSNEPYELEYNYLLSLPDDEMPKVLSTSYGDDEQTVPRAYAERVCNYIMALGARGVSTLYSSGDNGVGAKGTCVSNGVFRANGTRTFLPVFPASCPYATTVGGTQNFNPEIAVDGDLPGFYSGGGFSYLFPTPDYQKDVVKKYVASLGDKYKGLYNASGRAYPDVSAQASRYVIQIGGEDQLIYGTSASCPTFSSIVGLLNDDRISKGLPSLGFLNPLIYSKWLGTPALNDITQGSSVGCNTSGFPAEVGWDAVTGAGTPNFLELQKRLPSN</sequence>
<evidence type="ECO:0000259" key="17">
    <source>
        <dbReference type="PROSITE" id="PS51695"/>
    </source>
</evidence>
<comment type="cofactor">
    <cofactor evidence="15">
        <name>Ca(2+)</name>
        <dbReference type="ChEBI" id="CHEBI:29108"/>
    </cofactor>
    <text evidence="15">Binds 1 Ca(2+) ion per subunit.</text>
</comment>
<comment type="subcellular location">
    <subcellularLocation>
        <location evidence="3">Secreted</location>
        <location evidence="3">Extracellular space</location>
    </subcellularLocation>
</comment>
<feature type="binding site" evidence="15">
    <location>
        <position position="595"/>
    </location>
    <ligand>
        <name>Ca(2+)</name>
        <dbReference type="ChEBI" id="CHEBI:29108"/>
    </ligand>
</feature>
<dbReference type="InterPro" id="IPR036852">
    <property type="entry name" value="Peptidase_S8/S53_dom_sf"/>
</dbReference>
<dbReference type="PANTHER" id="PTHR14218:SF15">
    <property type="entry name" value="TRIPEPTIDYL-PEPTIDASE 1"/>
    <property type="match status" value="1"/>
</dbReference>
<dbReference type="CDD" id="cd11377">
    <property type="entry name" value="Pro-peptidase_S53"/>
    <property type="match status" value="1"/>
</dbReference>
<dbReference type="InterPro" id="IPR030400">
    <property type="entry name" value="Sedolisin_dom"/>
</dbReference>
<dbReference type="SUPFAM" id="SSF54897">
    <property type="entry name" value="Protease propeptides/inhibitors"/>
    <property type="match status" value="1"/>
</dbReference>
<evidence type="ECO:0000256" key="14">
    <source>
        <dbReference type="ARBA" id="ARBA00023180"/>
    </source>
</evidence>
<keyword evidence="11 15" id="KW-0106">Calcium</keyword>
<dbReference type="Pfam" id="PF09286">
    <property type="entry name" value="Pro-kuma_activ"/>
    <property type="match status" value="1"/>
</dbReference>
<evidence type="ECO:0000313" key="18">
    <source>
        <dbReference type="EMBL" id="CDR88970.1"/>
    </source>
</evidence>
<evidence type="ECO:0000256" key="8">
    <source>
        <dbReference type="ARBA" id="ARBA00022729"/>
    </source>
</evidence>
<evidence type="ECO:0000256" key="11">
    <source>
        <dbReference type="ARBA" id="ARBA00022837"/>
    </source>
</evidence>
<evidence type="ECO:0000256" key="6">
    <source>
        <dbReference type="ARBA" id="ARBA00022670"/>
    </source>
</evidence>
<reference evidence="18" key="1">
    <citation type="submission" date="2014-06" db="EMBL/GenBank/DDBJ databases">
        <authorList>
            <person name="Ju J."/>
            <person name="Zhang J."/>
        </authorList>
    </citation>
    <scope>NUCLEOTIDE SEQUENCE</scope>
    <source>
        <strain evidence="18">SscI8</strain>
    </source>
</reference>
<proteinExistence type="predicted"/>
<comment type="catalytic activity">
    <reaction evidence="1">
        <text>Release of an N-terminal tripeptide from a polypeptide.</text>
        <dbReference type="EC" id="3.4.14.10"/>
    </reaction>
</comment>
<gene>
    <name evidence="18" type="ORF">SPSC_06342</name>
</gene>
<dbReference type="Gene3D" id="3.40.50.200">
    <property type="entry name" value="Peptidase S8/S53 domain"/>
    <property type="match status" value="1"/>
</dbReference>
<dbReference type="SMART" id="SM00944">
    <property type="entry name" value="Pro-kuma_activ"/>
    <property type="match status" value="1"/>
</dbReference>
<feature type="active site" description="Charge relay system" evidence="15">
    <location>
        <position position="311"/>
    </location>
</feature>
<feature type="binding site" evidence="15">
    <location>
        <position position="574"/>
    </location>
    <ligand>
        <name>Ca(2+)</name>
        <dbReference type="ChEBI" id="CHEBI:29108"/>
    </ligand>
</feature>
<dbReference type="GO" id="GO:0006508">
    <property type="term" value="P:proteolysis"/>
    <property type="evidence" value="ECO:0007669"/>
    <property type="project" value="UniProtKB-KW"/>
</dbReference>
<keyword evidence="12" id="KW-0843">Virulence</keyword>
<feature type="signal peptide" evidence="16">
    <location>
        <begin position="1"/>
        <end position="23"/>
    </location>
</feature>
<dbReference type="GO" id="GO:0046872">
    <property type="term" value="F:metal ion binding"/>
    <property type="evidence" value="ECO:0007669"/>
    <property type="project" value="UniProtKB-UniRule"/>
</dbReference>
<evidence type="ECO:0000256" key="3">
    <source>
        <dbReference type="ARBA" id="ARBA00004239"/>
    </source>
</evidence>
<keyword evidence="8 16" id="KW-0732">Signal</keyword>
<feature type="active site" description="Charge relay system" evidence="15">
    <location>
        <position position="530"/>
    </location>
</feature>
<evidence type="ECO:0000256" key="1">
    <source>
        <dbReference type="ARBA" id="ARBA00001910"/>
    </source>
</evidence>
<evidence type="ECO:0000256" key="9">
    <source>
        <dbReference type="ARBA" id="ARBA00022801"/>
    </source>
</evidence>
<dbReference type="InterPro" id="IPR050819">
    <property type="entry name" value="Tripeptidyl-peptidase_I"/>
</dbReference>
<feature type="binding site" evidence="15">
    <location>
        <position position="575"/>
    </location>
    <ligand>
        <name>Ca(2+)</name>
        <dbReference type="ChEBI" id="CHEBI:29108"/>
    </ligand>
</feature>
<evidence type="ECO:0000256" key="10">
    <source>
        <dbReference type="ARBA" id="ARBA00022825"/>
    </source>
</evidence>
<keyword evidence="10 15" id="KW-0720">Serine protease</keyword>
<evidence type="ECO:0000256" key="15">
    <source>
        <dbReference type="PROSITE-ProRule" id="PRU01032"/>
    </source>
</evidence>
<feature type="active site" description="Charge relay system" evidence="15">
    <location>
        <position position="307"/>
    </location>
</feature>
<protein>
    <recommendedName>
        <fullName evidence="4">tripeptidyl-peptidase II</fullName>
        <ecNumber evidence="4">3.4.14.10</ecNumber>
    </recommendedName>
</protein>